<evidence type="ECO:0000313" key="1">
    <source>
        <dbReference type="EMBL" id="KAF9513533.1"/>
    </source>
</evidence>
<accession>A0A9P6DWC2</accession>
<proteinExistence type="predicted"/>
<protein>
    <submittedName>
        <fullName evidence="1">Uncharacterized protein</fullName>
    </submittedName>
</protein>
<comment type="caution">
    <text evidence="1">The sequence shown here is derived from an EMBL/GenBank/DDBJ whole genome shotgun (WGS) entry which is preliminary data.</text>
</comment>
<evidence type="ECO:0000313" key="2">
    <source>
        <dbReference type="Proteomes" id="UP000886523"/>
    </source>
</evidence>
<gene>
    <name evidence="1" type="ORF">BS47DRAFT_1393249</name>
</gene>
<sequence length="82" mass="9155">MAWPEASGLPATTVLSLIESQRLDQSDHFVRHTNTRETISLKVGSKMFPTVTREDVMIQTLDLVRWSRIAQYINIALGAAAV</sequence>
<organism evidence="1 2">
    <name type="scientific">Hydnum rufescens UP504</name>
    <dbReference type="NCBI Taxonomy" id="1448309"/>
    <lineage>
        <taxon>Eukaryota</taxon>
        <taxon>Fungi</taxon>
        <taxon>Dikarya</taxon>
        <taxon>Basidiomycota</taxon>
        <taxon>Agaricomycotina</taxon>
        <taxon>Agaricomycetes</taxon>
        <taxon>Cantharellales</taxon>
        <taxon>Hydnaceae</taxon>
        <taxon>Hydnum</taxon>
    </lineage>
</organism>
<dbReference type="Proteomes" id="UP000886523">
    <property type="component" value="Unassembled WGS sequence"/>
</dbReference>
<reference evidence="1" key="1">
    <citation type="journal article" date="2020" name="Nat. Commun.">
        <title>Large-scale genome sequencing of mycorrhizal fungi provides insights into the early evolution of symbiotic traits.</title>
        <authorList>
            <person name="Miyauchi S."/>
            <person name="Kiss E."/>
            <person name="Kuo A."/>
            <person name="Drula E."/>
            <person name="Kohler A."/>
            <person name="Sanchez-Garcia M."/>
            <person name="Morin E."/>
            <person name="Andreopoulos B."/>
            <person name="Barry K.W."/>
            <person name="Bonito G."/>
            <person name="Buee M."/>
            <person name="Carver A."/>
            <person name="Chen C."/>
            <person name="Cichocki N."/>
            <person name="Clum A."/>
            <person name="Culley D."/>
            <person name="Crous P.W."/>
            <person name="Fauchery L."/>
            <person name="Girlanda M."/>
            <person name="Hayes R.D."/>
            <person name="Keri Z."/>
            <person name="LaButti K."/>
            <person name="Lipzen A."/>
            <person name="Lombard V."/>
            <person name="Magnuson J."/>
            <person name="Maillard F."/>
            <person name="Murat C."/>
            <person name="Nolan M."/>
            <person name="Ohm R.A."/>
            <person name="Pangilinan J."/>
            <person name="Pereira M.F."/>
            <person name="Perotto S."/>
            <person name="Peter M."/>
            <person name="Pfister S."/>
            <person name="Riley R."/>
            <person name="Sitrit Y."/>
            <person name="Stielow J.B."/>
            <person name="Szollosi G."/>
            <person name="Zifcakova L."/>
            <person name="Stursova M."/>
            <person name="Spatafora J.W."/>
            <person name="Tedersoo L."/>
            <person name="Vaario L.M."/>
            <person name="Yamada A."/>
            <person name="Yan M."/>
            <person name="Wang P."/>
            <person name="Xu J."/>
            <person name="Bruns T."/>
            <person name="Baldrian P."/>
            <person name="Vilgalys R."/>
            <person name="Dunand C."/>
            <person name="Henrissat B."/>
            <person name="Grigoriev I.V."/>
            <person name="Hibbett D."/>
            <person name="Nagy L.G."/>
            <person name="Martin F.M."/>
        </authorList>
    </citation>
    <scope>NUCLEOTIDE SEQUENCE</scope>
    <source>
        <strain evidence="1">UP504</strain>
    </source>
</reference>
<keyword evidence="2" id="KW-1185">Reference proteome</keyword>
<name>A0A9P6DWC2_9AGAM</name>
<dbReference type="AlphaFoldDB" id="A0A9P6DWC2"/>
<dbReference type="EMBL" id="MU128971">
    <property type="protein sequence ID" value="KAF9513533.1"/>
    <property type="molecule type" value="Genomic_DNA"/>
</dbReference>